<accession>A0A8H5D8Z5</accession>
<feature type="compositionally biased region" description="Basic and acidic residues" evidence="1">
    <location>
        <begin position="350"/>
        <end position="367"/>
    </location>
</feature>
<dbReference type="SUPFAM" id="SSF53474">
    <property type="entry name" value="alpha/beta-Hydrolases"/>
    <property type="match status" value="1"/>
</dbReference>
<feature type="region of interest" description="Disordered" evidence="1">
    <location>
        <begin position="919"/>
        <end position="968"/>
    </location>
</feature>
<feature type="region of interest" description="Disordered" evidence="1">
    <location>
        <begin position="320"/>
        <end position="415"/>
    </location>
</feature>
<feature type="compositionally biased region" description="Polar residues" evidence="1">
    <location>
        <begin position="458"/>
        <end position="476"/>
    </location>
</feature>
<feature type="compositionally biased region" description="Low complexity" evidence="1">
    <location>
        <begin position="947"/>
        <end position="968"/>
    </location>
</feature>
<feature type="compositionally biased region" description="Low complexity" evidence="1">
    <location>
        <begin position="148"/>
        <end position="165"/>
    </location>
</feature>
<feature type="region of interest" description="Disordered" evidence="1">
    <location>
        <begin position="452"/>
        <end position="495"/>
    </location>
</feature>
<name>A0A8H5D8Z5_9AGAR</name>
<feature type="region of interest" description="Disordered" evidence="1">
    <location>
        <begin position="789"/>
        <end position="808"/>
    </location>
</feature>
<feature type="compositionally biased region" description="Pro residues" evidence="1">
    <location>
        <begin position="326"/>
        <end position="336"/>
    </location>
</feature>
<proteinExistence type="predicted"/>
<sequence>MECEGGGCGKAGDVMMLTCLGKYEWVTLYIWAKFTLKYFFHRLSGFEDALTASLINTRLSPEKYRIFCLHTPYYVPPLLYPTTTSLFPMYSVLSRNHPPASTTSSRTPKRSSSFLSLRREKDKSTLQSAVDSAPLPATGISSTHYMQPSSYPDNSRPRSSPPSRASKGKSKRTHSPRTALSPLQRPRETYDRPSSSPKTGDGSAYTFPTFESFEDLATPTASSHTYVRARSRTGPSGKSHWDDVLSATHLRFSGSSSTQHTETPPRTPVDYAASRESLEQFSVVVAAPVAGVDVMDALVDGMNGGEGGSLVSSRARLGIPNHHPLYQPPLPTPPPGIVLGGGKPRRSRPKQVENRLSDSSDAEDRPRNMSGVARKGRRRTRPPSSRTPSDATATPSPPSPFPSTTVERPSPIPPRRAKHEIFRAPSATSLPEKPTKTVVPSISDIIRTYAPKEAQVHTRPSTARSTSLYTPSQSHVVANEKDSLTPSPQVEELDSVSRSSMDSIADEVQQTLKNQAKVKTISSVPPSSFPKRHSIISDNASIYSPRSDPGGPTPSLYSSTTSFHHPASPYENSFLNTTSPSQAVAQYLRSARLTTLLKLTRSPHASADNPLTVSLSDLGSRTGHPIVVFLGLGCVRHIMGLYDEMAECMGLRLITIDRWGLGRTEPRHKTAKGIMQWADVVEEVLDLMSIDKCSVMAHSAGAPYALSFANKFAHRICGDICLLAPWVGGSEGSGYKWLKYVPNGILKTAQAAEWRIQAWMIGKPPTIAYEGIGYTAPKNSKHTVNLNATDPSSADRLPRPSIGSSSGTFSEYDDLRDFEGRFESRSTLGAESIERKSVISKSKGPRGFIGRFKAPQDDKLSNGITGKKLKGLRSLGSLKGKGRGGSVKSGPPSPIPSLQLDVELGLDSDYGWAKSIETASQRSVGSQPRHSTTSQQYTRSNGQRSISFSSPKVPLSVPSSPVTSTANSTYTASVGPSGSYQVALGNALMAASHAESAKGTHNDLLQILNHDNHDWGFSYSNYPHSVKIWYGDKDEKIAENAVRWMERTMSFEKCTVKVVKGADHGLMYRSSVVIEVFERLSEWRSDSR</sequence>
<feature type="compositionally biased region" description="Low complexity" evidence="1">
    <location>
        <begin position="382"/>
        <end position="394"/>
    </location>
</feature>
<gene>
    <name evidence="2" type="ORF">D9756_003939</name>
</gene>
<dbReference type="Proteomes" id="UP000559027">
    <property type="component" value="Unassembled WGS sequence"/>
</dbReference>
<feature type="region of interest" description="Disordered" evidence="1">
    <location>
        <begin position="871"/>
        <end position="899"/>
    </location>
</feature>
<feature type="compositionally biased region" description="Basic residues" evidence="1">
    <location>
        <begin position="166"/>
        <end position="175"/>
    </location>
</feature>
<dbReference type="InterPro" id="IPR050471">
    <property type="entry name" value="AB_hydrolase"/>
</dbReference>
<feature type="region of interest" description="Disordered" evidence="1">
    <location>
        <begin position="97"/>
        <end position="242"/>
    </location>
</feature>
<comment type="caution">
    <text evidence="2">The sequence shown here is derived from an EMBL/GenBank/DDBJ whole genome shotgun (WGS) entry which is preliminary data.</text>
</comment>
<evidence type="ECO:0000256" key="1">
    <source>
        <dbReference type="SAM" id="MobiDB-lite"/>
    </source>
</evidence>
<feature type="region of interest" description="Disordered" evidence="1">
    <location>
        <begin position="516"/>
        <end position="562"/>
    </location>
</feature>
<feature type="compositionally biased region" description="Polar residues" evidence="1">
    <location>
        <begin position="919"/>
        <end position="946"/>
    </location>
</feature>
<evidence type="ECO:0000313" key="3">
    <source>
        <dbReference type="Proteomes" id="UP000559027"/>
    </source>
</evidence>
<dbReference type="OrthoDB" id="435520at2759"/>
<evidence type="ECO:0008006" key="4">
    <source>
        <dbReference type="Google" id="ProtNLM"/>
    </source>
</evidence>
<keyword evidence="3" id="KW-1185">Reference proteome</keyword>
<evidence type="ECO:0000313" key="2">
    <source>
        <dbReference type="EMBL" id="KAF5355740.1"/>
    </source>
</evidence>
<feature type="compositionally biased region" description="Low complexity" evidence="1">
    <location>
        <begin position="98"/>
        <end position="113"/>
    </location>
</feature>
<dbReference type="EMBL" id="JAACJO010000007">
    <property type="protein sequence ID" value="KAF5355740.1"/>
    <property type="molecule type" value="Genomic_DNA"/>
</dbReference>
<dbReference type="InterPro" id="IPR029058">
    <property type="entry name" value="AB_hydrolase_fold"/>
</dbReference>
<dbReference type="PANTHER" id="PTHR43433">
    <property type="entry name" value="HYDROLASE, ALPHA/BETA FOLD FAMILY PROTEIN"/>
    <property type="match status" value="1"/>
</dbReference>
<dbReference type="PANTHER" id="PTHR43433:SF10">
    <property type="entry name" value="AB HYDROLASE-1 DOMAIN-CONTAINING PROTEIN"/>
    <property type="match status" value="1"/>
</dbReference>
<dbReference type="Gene3D" id="3.40.50.1820">
    <property type="entry name" value="alpha/beta hydrolase"/>
    <property type="match status" value="1"/>
</dbReference>
<dbReference type="AlphaFoldDB" id="A0A8H5D8Z5"/>
<organism evidence="2 3">
    <name type="scientific">Leucocoprinus leucothites</name>
    <dbReference type="NCBI Taxonomy" id="201217"/>
    <lineage>
        <taxon>Eukaryota</taxon>
        <taxon>Fungi</taxon>
        <taxon>Dikarya</taxon>
        <taxon>Basidiomycota</taxon>
        <taxon>Agaricomycotina</taxon>
        <taxon>Agaricomycetes</taxon>
        <taxon>Agaricomycetidae</taxon>
        <taxon>Agaricales</taxon>
        <taxon>Agaricineae</taxon>
        <taxon>Agaricaceae</taxon>
        <taxon>Leucocoprinus</taxon>
    </lineage>
</organism>
<protein>
    <recommendedName>
        <fullName evidence="4">Alpha/beta-hydrolase</fullName>
    </recommendedName>
</protein>
<reference evidence="2 3" key="1">
    <citation type="journal article" date="2020" name="ISME J.">
        <title>Uncovering the hidden diversity of litter-decomposition mechanisms in mushroom-forming fungi.</title>
        <authorList>
            <person name="Floudas D."/>
            <person name="Bentzer J."/>
            <person name="Ahren D."/>
            <person name="Johansson T."/>
            <person name="Persson P."/>
            <person name="Tunlid A."/>
        </authorList>
    </citation>
    <scope>NUCLEOTIDE SEQUENCE [LARGE SCALE GENOMIC DNA]</scope>
    <source>
        <strain evidence="2 3">CBS 146.42</strain>
    </source>
</reference>